<organism evidence="1 2">
    <name type="scientific">Pyrodictium abyssi</name>
    <dbReference type="NCBI Taxonomy" id="54256"/>
    <lineage>
        <taxon>Archaea</taxon>
        <taxon>Thermoproteota</taxon>
        <taxon>Thermoprotei</taxon>
        <taxon>Desulfurococcales</taxon>
        <taxon>Pyrodictiaceae</taxon>
        <taxon>Pyrodictium</taxon>
    </lineage>
</organism>
<name>A0ABM8IZI8_9CREN</name>
<proteinExistence type="predicted"/>
<reference evidence="1 2" key="1">
    <citation type="submission" date="2023-09" db="EMBL/GenBank/DDBJ databases">
        <title>Pyrofollis japonicus gen. nov. sp. nov., a novel member of the family Pyrodictiaceae isolated from the Iheya North hydrothermal field.</title>
        <authorList>
            <person name="Miyazaki U."/>
            <person name="Sanari M."/>
            <person name="Tame A."/>
            <person name="Kitajima M."/>
            <person name="Okamoto A."/>
            <person name="Sawayama S."/>
            <person name="Miyazaki J."/>
            <person name="Takai K."/>
            <person name="Nakagawa S."/>
        </authorList>
    </citation>
    <scope>NUCLEOTIDE SEQUENCE [LARGE SCALE GENOMIC DNA]</scope>
    <source>
        <strain evidence="1 2">AV2</strain>
    </source>
</reference>
<dbReference type="Proteomes" id="UP001341135">
    <property type="component" value="Chromosome"/>
</dbReference>
<sequence>MGGWSCGSGVAGWSLCPRGAGDLGERAAWWRERALAERLEPFTEEAGGRVEEEWEWMGREYAERKLGVR</sequence>
<keyword evidence="2" id="KW-1185">Reference proteome</keyword>
<gene>
    <name evidence="1" type="ORF">PABY_19600</name>
</gene>
<accession>A0ABM8IZI8</accession>
<protein>
    <submittedName>
        <fullName evidence="1">Uncharacterized protein</fullName>
    </submittedName>
</protein>
<dbReference type="EMBL" id="AP028907">
    <property type="protein sequence ID" value="BES82393.1"/>
    <property type="molecule type" value="Genomic_DNA"/>
</dbReference>
<evidence type="ECO:0000313" key="1">
    <source>
        <dbReference type="EMBL" id="BES82393.1"/>
    </source>
</evidence>
<evidence type="ECO:0000313" key="2">
    <source>
        <dbReference type="Proteomes" id="UP001341135"/>
    </source>
</evidence>